<proteinExistence type="predicted"/>
<keyword evidence="3" id="KW-1185">Reference proteome</keyword>
<dbReference type="EMBL" id="UYYB01098023">
    <property type="protein sequence ID" value="VDM76926.1"/>
    <property type="molecule type" value="Genomic_DNA"/>
</dbReference>
<keyword evidence="1" id="KW-0732">Signal</keyword>
<evidence type="ECO:0000256" key="1">
    <source>
        <dbReference type="SAM" id="SignalP"/>
    </source>
</evidence>
<gene>
    <name evidence="2" type="ORF">SVUK_LOCUS11924</name>
</gene>
<feature type="signal peptide" evidence="1">
    <location>
        <begin position="1"/>
        <end position="18"/>
    </location>
</feature>
<accession>A0A3P7J1Z6</accession>
<evidence type="ECO:0000313" key="3">
    <source>
        <dbReference type="Proteomes" id="UP000270094"/>
    </source>
</evidence>
<protein>
    <recommendedName>
        <fullName evidence="4">VWFA domain-containing protein</fullName>
    </recommendedName>
</protein>
<evidence type="ECO:0008006" key="4">
    <source>
        <dbReference type="Google" id="ProtNLM"/>
    </source>
</evidence>
<sequence length="371" mass="41815">MRQFRLCVLLSVISLSQCSSKCAESSPYFTCNGATVIVIDGTHHMRSYTEVDKEISYIENHVIPRLGLGKDFKAAFMLSGTRDHEKWERKYASSPKEACSELQSLDDVARKNSLGKESLKKILQRIVNEHFEFHHPFIFFSKSDDKDEISEAAEYARMYVRNEITVVALGGKASAWRNFPAVSVFAIEVDNLDSSKNLSYCIAERTCSITNESSKCAESSPYCNCNGATVIVIDGTHHMHSYTEIDKEISYIENHVIPRLGLGKDFKAAFMLSGTRDHEKILQRIVNEHFEFHHPLILFSKSDDKDEISEAAEYARMYVRNEITVVALSGKASAWRNFPAVSVFAIEVGNLDSSKNLGYCIAERTCSITNE</sequence>
<dbReference type="Proteomes" id="UP000270094">
    <property type="component" value="Unassembled WGS sequence"/>
</dbReference>
<organism evidence="2 3">
    <name type="scientific">Strongylus vulgaris</name>
    <name type="common">Blood worm</name>
    <dbReference type="NCBI Taxonomy" id="40348"/>
    <lineage>
        <taxon>Eukaryota</taxon>
        <taxon>Metazoa</taxon>
        <taxon>Ecdysozoa</taxon>
        <taxon>Nematoda</taxon>
        <taxon>Chromadorea</taxon>
        <taxon>Rhabditida</taxon>
        <taxon>Rhabditina</taxon>
        <taxon>Rhabditomorpha</taxon>
        <taxon>Strongyloidea</taxon>
        <taxon>Strongylidae</taxon>
        <taxon>Strongylus</taxon>
    </lineage>
</organism>
<feature type="chain" id="PRO_5018305450" description="VWFA domain-containing protein" evidence="1">
    <location>
        <begin position="19"/>
        <end position="371"/>
    </location>
</feature>
<dbReference type="AlphaFoldDB" id="A0A3P7J1Z6"/>
<name>A0A3P7J1Z6_STRVU</name>
<evidence type="ECO:0000313" key="2">
    <source>
        <dbReference type="EMBL" id="VDM76926.1"/>
    </source>
</evidence>
<dbReference type="OrthoDB" id="5873083at2759"/>
<reference evidence="2 3" key="1">
    <citation type="submission" date="2018-11" db="EMBL/GenBank/DDBJ databases">
        <authorList>
            <consortium name="Pathogen Informatics"/>
        </authorList>
    </citation>
    <scope>NUCLEOTIDE SEQUENCE [LARGE SCALE GENOMIC DNA]</scope>
</reference>